<sequence>MLNKLKSRIRSAQIKAAIAVNRELMLLYWHIGQEILMRQQQEGQGSKVIDRPSKELRQEFRETKGFSSRNLEYIGALATAYPTSKLCYGL</sequence>
<dbReference type="Proteomes" id="UP001600165">
    <property type="component" value="Unassembled WGS sequence"/>
</dbReference>
<dbReference type="EMBL" id="JBHZOL010000139">
    <property type="protein sequence ID" value="MFE4108701.1"/>
    <property type="molecule type" value="Genomic_DNA"/>
</dbReference>
<dbReference type="InterPro" id="IPR053148">
    <property type="entry name" value="PD-DEXK-like_domain"/>
</dbReference>
<dbReference type="InterPro" id="IPR041527">
    <property type="entry name" value="YhcG_N"/>
</dbReference>
<evidence type="ECO:0000313" key="2">
    <source>
        <dbReference type="EMBL" id="MFE4108701.1"/>
    </source>
</evidence>
<accession>A0ABW6IKE2</accession>
<comment type="caution">
    <text evidence="2">The sequence shown here is derived from an EMBL/GenBank/DDBJ whole genome shotgun (WGS) entry which is preliminary data.</text>
</comment>
<keyword evidence="3" id="KW-1185">Reference proteome</keyword>
<name>A0ABW6IKE2_9CYAN</name>
<evidence type="ECO:0000313" key="3">
    <source>
        <dbReference type="Proteomes" id="UP001600165"/>
    </source>
</evidence>
<dbReference type="RefSeq" id="WP_377968317.1">
    <property type="nucleotide sequence ID" value="NZ_JBHZOL010000139.1"/>
</dbReference>
<evidence type="ECO:0000259" key="1">
    <source>
        <dbReference type="Pfam" id="PF17761"/>
    </source>
</evidence>
<proteinExistence type="predicted"/>
<gene>
    <name evidence="2" type="ORF">ACFVKH_20705</name>
</gene>
<protein>
    <submittedName>
        <fullName evidence="2">DUF1016 N-terminal domain-containing protein</fullName>
    </submittedName>
</protein>
<dbReference type="Pfam" id="PF17761">
    <property type="entry name" value="DUF1016_N"/>
    <property type="match status" value="1"/>
</dbReference>
<feature type="domain" description="YhcG N-terminal" evidence="1">
    <location>
        <begin position="5"/>
        <end position="85"/>
    </location>
</feature>
<organism evidence="2 3">
    <name type="scientific">Almyronema epifaneia S1</name>
    <dbReference type="NCBI Taxonomy" id="2991925"/>
    <lineage>
        <taxon>Bacteria</taxon>
        <taxon>Bacillati</taxon>
        <taxon>Cyanobacteriota</taxon>
        <taxon>Cyanophyceae</taxon>
        <taxon>Nodosilineales</taxon>
        <taxon>Nodosilineaceae</taxon>
        <taxon>Almyronema</taxon>
        <taxon>Almyronema epifaneia</taxon>
    </lineage>
</organism>
<dbReference type="PANTHER" id="PTHR30547">
    <property type="entry name" value="UNCHARACTERIZED PROTEIN YHCG-RELATED"/>
    <property type="match status" value="1"/>
</dbReference>
<dbReference type="PANTHER" id="PTHR30547:SF0">
    <property type="entry name" value="BLR8175 PROTEIN"/>
    <property type="match status" value="1"/>
</dbReference>
<reference evidence="2 3" key="1">
    <citation type="submission" date="2024-10" db="EMBL/GenBank/DDBJ databases">
        <authorList>
            <person name="Ratan Roy A."/>
            <person name="Morales Sandoval P.H."/>
            <person name="De Los Santos Villalobos S."/>
            <person name="Chakraborty S."/>
            <person name="Mukherjee J."/>
        </authorList>
    </citation>
    <scope>NUCLEOTIDE SEQUENCE [LARGE SCALE GENOMIC DNA]</scope>
    <source>
        <strain evidence="2 3">S1</strain>
    </source>
</reference>